<organism evidence="7 8">
    <name type="scientific">Acer negundo</name>
    <name type="common">Box elder</name>
    <dbReference type="NCBI Taxonomy" id="4023"/>
    <lineage>
        <taxon>Eukaryota</taxon>
        <taxon>Viridiplantae</taxon>
        <taxon>Streptophyta</taxon>
        <taxon>Embryophyta</taxon>
        <taxon>Tracheophyta</taxon>
        <taxon>Spermatophyta</taxon>
        <taxon>Magnoliopsida</taxon>
        <taxon>eudicotyledons</taxon>
        <taxon>Gunneridae</taxon>
        <taxon>Pentapetalae</taxon>
        <taxon>rosids</taxon>
        <taxon>malvids</taxon>
        <taxon>Sapindales</taxon>
        <taxon>Sapindaceae</taxon>
        <taxon>Hippocastanoideae</taxon>
        <taxon>Acereae</taxon>
        <taxon>Acer</taxon>
    </lineage>
</organism>
<feature type="region of interest" description="Disordered" evidence="5">
    <location>
        <begin position="1203"/>
        <end position="1228"/>
    </location>
</feature>
<dbReference type="PANTHER" id="PTHR12542">
    <property type="entry name" value="EXOCYST COMPLEX PROTEIN EXO70"/>
    <property type="match status" value="1"/>
</dbReference>
<dbReference type="InterPro" id="IPR046364">
    <property type="entry name" value="Exo70_C"/>
</dbReference>
<dbReference type="FunFam" id="1.20.1280.170:FF:000003">
    <property type="entry name" value="Exocyst subunit Exo70 family protein"/>
    <property type="match status" value="1"/>
</dbReference>
<feature type="compositionally biased region" description="Polar residues" evidence="5">
    <location>
        <begin position="1112"/>
        <end position="1126"/>
    </location>
</feature>
<dbReference type="SUPFAM" id="SSF74788">
    <property type="entry name" value="Cullin repeat-like"/>
    <property type="match status" value="1"/>
</dbReference>
<keyword evidence="2" id="KW-0813">Transport</keyword>
<dbReference type="Pfam" id="PF03081">
    <property type="entry name" value="Exo70_C"/>
    <property type="match status" value="1"/>
</dbReference>
<protein>
    <recommendedName>
        <fullName evidence="6">CID domain-containing protein</fullName>
    </recommendedName>
</protein>
<dbReference type="FunFam" id="1.25.40.90:FF:000018">
    <property type="entry name" value="ENTH/VHS family protein isoform 1"/>
    <property type="match status" value="1"/>
</dbReference>
<dbReference type="AlphaFoldDB" id="A0AAD5IVJ8"/>
<feature type="compositionally biased region" description="Basic and acidic residues" evidence="5">
    <location>
        <begin position="224"/>
        <end position="240"/>
    </location>
</feature>
<dbReference type="Gene3D" id="1.20.1280.170">
    <property type="entry name" value="Exocyst complex component Exo70"/>
    <property type="match status" value="1"/>
</dbReference>
<dbReference type="GO" id="GO:0006887">
    <property type="term" value="P:exocytosis"/>
    <property type="evidence" value="ECO:0007669"/>
    <property type="project" value="InterPro"/>
</dbReference>
<feature type="region of interest" description="Disordered" evidence="5">
    <location>
        <begin position="1"/>
        <end position="88"/>
    </location>
</feature>
<proteinExistence type="inferred from homology"/>
<feature type="compositionally biased region" description="Basic and acidic residues" evidence="5">
    <location>
        <begin position="1"/>
        <end position="22"/>
    </location>
</feature>
<feature type="compositionally biased region" description="Basic and acidic residues" evidence="5">
    <location>
        <begin position="500"/>
        <end position="509"/>
    </location>
</feature>
<evidence type="ECO:0000313" key="7">
    <source>
        <dbReference type="EMBL" id="KAI9177842.1"/>
    </source>
</evidence>
<dbReference type="InterPro" id="IPR008942">
    <property type="entry name" value="ENTH_VHS"/>
</dbReference>
<dbReference type="InterPro" id="IPR006569">
    <property type="entry name" value="CID_dom"/>
</dbReference>
<evidence type="ECO:0000256" key="4">
    <source>
        <dbReference type="SAM" id="Coils"/>
    </source>
</evidence>
<feature type="region of interest" description="Disordered" evidence="5">
    <location>
        <begin position="500"/>
        <end position="528"/>
    </location>
</feature>
<accession>A0AAD5IVJ8</accession>
<dbReference type="CDD" id="cd16981">
    <property type="entry name" value="CID_RPRD_like"/>
    <property type="match status" value="1"/>
</dbReference>
<sequence length="1228" mass="137936">MENEKTVPEKSESFSGKEEEITRAVLHAAAGASESPKVVVETKTDSPKVESKLNETESDQIKEEKTEDNIDETEEKKEIKDQVEETPPPEIQYTLETVSEEIDEFNAGLSAKKEKDDENVVTLEIPDFVWKFLDLFEEKVAEHDHEGKVKWGQVPENDMSFSEALDRVSKLTQSLNEFKTDNPDQNHSVVINRIGGIHHRAMSYLGDEFRSMLEESKSTTNNQDHLDPKCDPKADVKGKQEAVPADQCPLTESESTEEPVDIFPGYTPEVISNLNKIAKEMISGGYEFECGEIYMTARRYAFDESLNHLGFEKVSIDDVQKMQWEALEREISMWIKTFRQCATVYFPGERKLGEAVFSDHPHISASLFSNLTRGVMIQFLNFAEALAITKRSAEKLFKFLDMYEALRDSLPVLGELFPEECANELKTETTTAKSRLGETAISIFVDLENSIKSDTGKNTVPGGAVHPLTRYTMNYLKYVCEYKETLEQVFKDHYKIERHDSTSRPRNYEGGEEQNYSGGGGNEDDSQSPFTTQLVRVMDLLDSNLESKSKLYRDISLSSIFMMNNGRYILQKIKGSSEIHDKMGNTWCRKKSSDLRNYHKNYQRETWSRLLGCLVLEGLMSNGKVLKPVLKERFKSFNAMFDEIHKTQSSWVVSDDQLQSELRVSISAVVTPAYRSFVGRFSQYLDPGRQTEKYIKYQPEDIETYIDEILAGHFALEVCVKIMGSTFNPQILVEKLNKLNSTQASIETLSHWCIFHMNKAKQVVETWDTQFHCSPREQKLAFLYLANDILQNSRRKGSEFVGEFWKVLPGALREVIESGDEHGKNAARRLVGIWEERKVFGSRGQILKEELVGKHQDNNRNGKHLGVKLKQPIGNTVDKIVSGYQVVYGGQMDEDVILTKCKNAIFSIEKIEKEIGGDIHSGQLHGSAFVEELQGQHATMRNCVEQLTAAESMRANLVSLLREALQEQESKLTQIRNERQTVQSQSEQAGNICRKLIAEHKSKEASSSMGPPGFIPADTEQSAPVMFGIEEGPRKSVAAAVAAKLTASTSSAQMLSYVFSSLASEAINNNQSNESSGDLPPEKKRSKIDYDKSFTPPQNPQAPPIPPFTHLDSLQNNVTTTTQLLIPNTPPPPPPSSPPPVPPPPPPPMAPQPYQVPQYTGSITVLPYSYNMSPPPPLNLPGYPSVSPPPLTGMLPFAPPPTNLYPSFQGSDGNFYSQPTSMTPVSRQ</sequence>
<feature type="coiled-coil region" evidence="4">
    <location>
        <begin position="958"/>
        <end position="985"/>
    </location>
</feature>
<keyword evidence="3" id="KW-0507">mRNA processing</keyword>
<feature type="compositionally biased region" description="Pro residues" evidence="5">
    <location>
        <begin position="1097"/>
        <end position="1107"/>
    </location>
</feature>
<reference evidence="7" key="2">
    <citation type="submission" date="2023-02" db="EMBL/GenBank/DDBJ databases">
        <authorList>
            <person name="Swenson N.G."/>
            <person name="Wegrzyn J.L."/>
            <person name="Mcevoy S.L."/>
        </authorList>
    </citation>
    <scope>NUCLEOTIDE SEQUENCE</scope>
    <source>
        <strain evidence="7">91603</strain>
        <tissue evidence="7">Leaf</tissue>
    </source>
</reference>
<dbReference type="Pfam" id="PF20669">
    <property type="entry name" value="Exo70_N"/>
    <property type="match status" value="1"/>
</dbReference>
<feature type="domain" description="CID" evidence="6">
    <location>
        <begin position="724"/>
        <end position="856"/>
    </location>
</feature>
<comment type="caution">
    <text evidence="7">The sequence shown here is derived from an EMBL/GenBank/DDBJ whole genome shotgun (WGS) entry which is preliminary data.</text>
</comment>
<evidence type="ECO:0000313" key="8">
    <source>
        <dbReference type="Proteomes" id="UP001064489"/>
    </source>
</evidence>
<feature type="region of interest" description="Disordered" evidence="5">
    <location>
        <begin position="215"/>
        <end position="262"/>
    </location>
</feature>
<dbReference type="EMBL" id="JAJSOW010000102">
    <property type="protein sequence ID" value="KAI9177842.1"/>
    <property type="molecule type" value="Genomic_DNA"/>
</dbReference>
<feature type="compositionally biased region" description="Polar residues" evidence="5">
    <location>
        <begin position="1204"/>
        <end position="1228"/>
    </location>
</feature>
<dbReference type="GO" id="GO:0005546">
    <property type="term" value="F:phosphatidylinositol-4,5-bisphosphate binding"/>
    <property type="evidence" value="ECO:0007669"/>
    <property type="project" value="InterPro"/>
</dbReference>
<feature type="compositionally biased region" description="Pro residues" evidence="5">
    <location>
        <begin position="1128"/>
        <end position="1151"/>
    </location>
</feature>
<gene>
    <name evidence="7" type="ORF">LWI28_019858</name>
</gene>
<dbReference type="GO" id="GO:0000145">
    <property type="term" value="C:exocyst"/>
    <property type="evidence" value="ECO:0007669"/>
    <property type="project" value="InterPro"/>
</dbReference>
<dbReference type="PANTHER" id="PTHR12542:SF93">
    <property type="entry name" value="EXOCYST COMPLEX COMPONENT EXO70C2"/>
    <property type="match status" value="1"/>
</dbReference>
<feature type="compositionally biased region" description="Basic and acidic residues" evidence="5">
    <location>
        <begin position="1080"/>
        <end position="1092"/>
    </location>
</feature>
<feature type="region of interest" description="Disordered" evidence="5">
    <location>
        <begin position="1069"/>
        <end position="1158"/>
    </location>
</feature>
<evidence type="ECO:0000256" key="3">
    <source>
        <dbReference type="ARBA" id="ARBA00022664"/>
    </source>
</evidence>
<reference evidence="7" key="1">
    <citation type="journal article" date="2022" name="Plant J.">
        <title>Strategies of tolerance reflected in two North American maple genomes.</title>
        <authorList>
            <person name="McEvoy S.L."/>
            <person name="Sezen U.U."/>
            <person name="Trouern-Trend A."/>
            <person name="McMahon S.M."/>
            <person name="Schaberg P.G."/>
            <person name="Yang J."/>
            <person name="Wegrzyn J.L."/>
            <person name="Swenson N.G."/>
        </authorList>
    </citation>
    <scope>NUCLEOTIDE SEQUENCE</scope>
    <source>
        <strain evidence="7">91603</strain>
    </source>
</reference>
<dbReference type="Proteomes" id="UP001064489">
    <property type="component" value="Chromosome 5"/>
</dbReference>
<evidence type="ECO:0000259" key="6">
    <source>
        <dbReference type="PROSITE" id="PS51391"/>
    </source>
</evidence>
<dbReference type="Pfam" id="PF04818">
    <property type="entry name" value="CID"/>
    <property type="match status" value="1"/>
</dbReference>
<dbReference type="GO" id="GO:0005634">
    <property type="term" value="C:nucleus"/>
    <property type="evidence" value="ECO:0007669"/>
    <property type="project" value="UniProtKB-ARBA"/>
</dbReference>
<comment type="similarity">
    <text evidence="1">Belongs to the EXO70 family.</text>
</comment>
<keyword evidence="8" id="KW-1185">Reference proteome</keyword>
<name>A0AAD5IVJ8_ACENE</name>
<dbReference type="InterPro" id="IPR004140">
    <property type="entry name" value="Exo70"/>
</dbReference>
<evidence type="ECO:0000256" key="5">
    <source>
        <dbReference type="SAM" id="MobiDB-lite"/>
    </source>
</evidence>
<feature type="compositionally biased region" description="Basic and acidic residues" evidence="5">
    <location>
        <begin position="40"/>
        <end position="83"/>
    </location>
</feature>
<dbReference type="SMART" id="SM00582">
    <property type="entry name" value="RPR"/>
    <property type="match status" value="1"/>
</dbReference>
<dbReference type="PROSITE" id="PS51391">
    <property type="entry name" value="CID"/>
    <property type="match status" value="1"/>
</dbReference>
<dbReference type="GO" id="GO:0006397">
    <property type="term" value="P:mRNA processing"/>
    <property type="evidence" value="ECO:0007669"/>
    <property type="project" value="UniProtKB-KW"/>
</dbReference>
<dbReference type="InterPro" id="IPR016159">
    <property type="entry name" value="Cullin_repeat-like_dom_sf"/>
</dbReference>
<evidence type="ECO:0000256" key="1">
    <source>
        <dbReference type="ARBA" id="ARBA00006756"/>
    </source>
</evidence>
<evidence type="ECO:0000256" key="2">
    <source>
        <dbReference type="ARBA" id="ARBA00022448"/>
    </source>
</evidence>
<keyword evidence="4" id="KW-0175">Coiled coil</keyword>
<dbReference type="Gene3D" id="1.25.40.90">
    <property type="match status" value="1"/>
</dbReference>
<dbReference type="SUPFAM" id="SSF48464">
    <property type="entry name" value="ENTH/VHS domain"/>
    <property type="match status" value="1"/>
</dbReference>